<gene>
    <name evidence="1" type="ORF">CSSPJE1EN2_LOCUS21788</name>
</gene>
<keyword evidence="2" id="KW-1185">Reference proteome</keyword>
<sequence>MDVEREKSAVWGWRNFVAAACRRRRRRRRCCRLTPSPSSSYLSAPEVFSSSRFQSPLSSASGFFDCGSQLLPQLLPQLPSFSVAFLVLNSGQVSAAGGPAGEVCVEDAEVLVVLQEMRKT</sequence>
<accession>A0ABP1BVE2</accession>
<name>A0ABP1BVE2_9BRYO</name>
<dbReference type="EMBL" id="OZ023708">
    <property type="protein sequence ID" value="CAK9880342.1"/>
    <property type="molecule type" value="Genomic_DNA"/>
</dbReference>
<proteinExistence type="predicted"/>
<reference evidence="1" key="1">
    <citation type="submission" date="2024-03" db="EMBL/GenBank/DDBJ databases">
        <authorList>
            <consortium name="ELIXIR-Norway"/>
            <consortium name="Elixir Norway"/>
        </authorList>
    </citation>
    <scope>NUCLEOTIDE SEQUENCE</scope>
</reference>
<evidence type="ECO:0000313" key="1">
    <source>
        <dbReference type="EMBL" id="CAK9880342.1"/>
    </source>
</evidence>
<dbReference type="Proteomes" id="UP001497522">
    <property type="component" value="Chromosome 7"/>
</dbReference>
<organism evidence="1 2">
    <name type="scientific">Sphagnum jensenii</name>
    <dbReference type="NCBI Taxonomy" id="128206"/>
    <lineage>
        <taxon>Eukaryota</taxon>
        <taxon>Viridiplantae</taxon>
        <taxon>Streptophyta</taxon>
        <taxon>Embryophyta</taxon>
        <taxon>Bryophyta</taxon>
        <taxon>Sphagnophytina</taxon>
        <taxon>Sphagnopsida</taxon>
        <taxon>Sphagnales</taxon>
        <taxon>Sphagnaceae</taxon>
        <taxon>Sphagnum</taxon>
    </lineage>
</organism>
<evidence type="ECO:0000313" key="2">
    <source>
        <dbReference type="Proteomes" id="UP001497522"/>
    </source>
</evidence>
<protein>
    <submittedName>
        <fullName evidence="1">Uncharacterized protein</fullName>
    </submittedName>
</protein>